<dbReference type="AlphaFoldDB" id="A0A0L7LMW7"/>
<feature type="region of interest" description="Disordered" evidence="1">
    <location>
        <begin position="143"/>
        <end position="180"/>
    </location>
</feature>
<accession>A0A0L7LMW7</accession>
<sequence length="226" mass="23503">MKGNAIGVGSMKTEIKHVVQLEIRSQWDSNFTLQTKAYVMSKQLTTNLPAKRVITQSWQHLNGLNLADPTYFTPGSIDLLLGVNDFAQILQNNLIKGPPGTPCAQKTSLEDVFIVLVKGEEGNESLTTKPRLSTSLPACAGAASELGSDSDESLGGSCGVTAPDPLPAVTEPLPPKDPLPAAAGVPAVAGAGGSAVMCVSRSSPLSKLGNELEISLVTLGVLVMLN</sequence>
<protein>
    <submittedName>
        <fullName evidence="2">Uncharacterized protein</fullName>
    </submittedName>
</protein>
<keyword evidence="3" id="KW-1185">Reference proteome</keyword>
<organism evidence="2 3">
    <name type="scientific">Operophtera brumata</name>
    <name type="common">Winter moth</name>
    <name type="synonym">Phalaena brumata</name>
    <dbReference type="NCBI Taxonomy" id="104452"/>
    <lineage>
        <taxon>Eukaryota</taxon>
        <taxon>Metazoa</taxon>
        <taxon>Ecdysozoa</taxon>
        <taxon>Arthropoda</taxon>
        <taxon>Hexapoda</taxon>
        <taxon>Insecta</taxon>
        <taxon>Pterygota</taxon>
        <taxon>Neoptera</taxon>
        <taxon>Endopterygota</taxon>
        <taxon>Lepidoptera</taxon>
        <taxon>Glossata</taxon>
        <taxon>Ditrysia</taxon>
        <taxon>Geometroidea</taxon>
        <taxon>Geometridae</taxon>
        <taxon>Larentiinae</taxon>
        <taxon>Operophtera</taxon>
    </lineage>
</organism>
<evidence type="ECO:0000256" key="1">
    <source>
        <dbReference type="SAM" id="MobiDB-lite"/>
    </source>
</evidence>
<comment type="caution">
    <text evidence="2">The sequence shown here is derived from an EMBL/GenBank/DDBJ whole genome shotgun (WGS) entry which is preliminary data.</text>
</comment>
<dbReference type="EMBL" id="JTDY01000561">
    <property type="protein sequence ID" value="KOB76679.1"/>
    <property type="molecule type" value="Genomic_DNA"/>
</dbReference>
<dbReference type="STRING" id="104452.A0A0L7LMW7"/>
<evidence type="ECO:0000313" key="2">
    <source>
        <dbReference type="EMBL" id="KOB76679.1"/>
    </source>
</evidence>
<reference evidence="2 3" key="1">
    <citation type="journal article" date="2015" name="Genome Biol. Evol.">
        <title>The genome of winter moth (Operophtera brumata) provides a genomic perspective on sexual dimorphism and phenology.</title>
        <authorList>
            <person name="Derks M.F."/>
            <person name="Smit S."/>
            <person name="Salis L."/>
            <person name="Schijlen E."/>
            <person name="Bossers A."/>
            <person name="Mateman C."/>
            <person name="Pijl A.S."/>
            <person name="de Ridder D."/>
            <person name="Groenen M.A."/>
            <person name="Visser M.E."/>
            <person name="Megens H.J."/>
        </authorList>
    </citation>
    <scope>NUCLEOTIDE SEQUENCE [LARGE SCALE GENOMIC DNA]</scope>
    <source>
        <strain evidence="2">WM2013NL</strain>
        <tissue evidence="2">Head and thorax</tissue>
    </source>
</reference>
<name>A0A0L7LMW7_OPEBR</name>
<gene>
    <name evidence="2" type="ORF">OBRU01_05374</name>
</gene>
<dbReference type="Proteomes" id="UP000037510">
    <property type="component" value="Unassembled WGS sequence"/>
</dbReference>
<evidence type="ECO:0000313" key="3">
    <source>
        <dbReference type="Proteomes" id="UP000037510"/>
    </source>
</evidence>
<proteinExistence type="predicted"/>